<sequence length="196" mass="22323">MQNRLTFPLILFGLLALAGCGSAPPSSINDVCAVFSQRDGFFTDWYKDAQRTERRYGIPVHVLMATMRVESGFDGDARPPRKKFLGVVPWKRQSTAYGYSQALNGTWDQYRRETGKSLARRTNFSDSVDFVGWYYSKTVEKYGVPRDDAYSLYLSYRSGWSGFGRGVWQNDNGAKKSATRTANFAMNYRSQLRGCY</sequence>
<reference evidence="3 4" key="1">
    <citation type="submission" date="2018-05" db="EMBL/GenBank/DDBJ databases">
        <title>Acuticoccus sediminis sp. nov., isolated from deep-sea sediment of Indian Ocean.</title>
        <authorList>
            <person name="Liu X."/>
            <person name="Lai Q."/>
            <person name="Du Y."/>
            <person name="Sun F."/>
            <person name="Zhang X."/>
            <person name="Wang S."/>
            <person name="Shao Z."/>
        </authorList>
    </citation>
    <scope>NUCLEOTIDE SEQUENCE [LARGE SCALE GENOMIC DNA]</scope>
    <source>
        <strain evidence="3 4">PTG4-2</strain>
    </source>
</reference>
<feature type="chain" id="PRO_5032876247" description="Transglycosylase SLT domain-containing protein" evidence="1">
    <location>
        <begin position="19"/>
        <end position="196"/>
    </location>
</feature>
<dbReference type="RefSeq" id="WP_111343823.1">
    <property type="nucleotide sequence ID" value="NZ_JAIWKD010000001.1"/>
</dbReference>
<gene>
    <name evidence="3" type="ORF">DLJ53_08065</name>
</gene>
<dbReference type="Pfam" id="PF19489">
    <property type="entry name" value="SLT_4"/>
    <property type="match status" value="1"/>
</dbReference>
<proteinExistence type="predicted"/>
<evidence type="ECO:0000259" key="2">
    <source>
        <dbReference type="Pfam" id="PF19489"/>
    </source>
</evidence>
<keyword evidence="4" id="KW-1185">Reference proteome</keyword>
<dbReference type="OrthoDB" id="9789144at2"/>
<name>A0A8B2P5J9_9HYPH</name>
<evidence type="ECO:0000256" key="1">
    <source>
        <dbReference type="SAM" id="SignalP"/>
    </source>
</evidence>
<accession>A0A8B2P5J9</accession>
<dbReference type="InterPro" id="IPR045795">
    <property type="entry name" value="SLT_4"/>
</dbReference>
<organism evidence="3 4">
    <name type="scientific">Acuticoccus sediminis</name>
    <dbReference type="NCBI Taxonomy" id="2184697"/>
    <lineage>
        <taxon>Bacteria</taxon>
        <taxon>Pseudomonadati</taxon>
        <taxon>Pseudomonadota</taxon>
        <taxon>Alphaproteobacteria</taxon>
        <taxon>Hyphomicrobiales</taxon>
        <taxon>Amorphaceae</taxon>
        <taxon>Acuticoccus</taxon>
    </lineage>
</organism>
<comment type="caution">
    <text evidence="3">The sequence shown here is derived from an EMBL/GenBank/DDBJ whole genome shotgun (WGS) entry which is preliminary data.</text>
</comment>
<protein>
    <recommendedName>
        <fullName evidence="2">Transglycosylase SLT domain-containing protein</fullName>
    </recommendedName>
</protein>
<dbReference type="Gene3D" id="1.10.530.10">
    <property type="match status" value="1"/>
</dbReference>
<dbReference type="Proteomes" id="UP000249590">
    <property type="component" value="Unassembled WGS sequence"/>
</dbReference>
<dbReference type="PROSITE" id="PS51257">
    <property type="entry name" value="PROKAR_LIPOPROTEIN"/>
    <property type="match status" value="1"/>
</dbReference>
<dbReference type="SUPFAM" id="SSF53955">
    <property type="entry name" value="Lysozyme-like"/>
    <property type="match status" value="1"/>
</dbReference>
<evidence type="ECO:0000313" key="3">
    <source>
        <dbReference type="EMBL" id="RAI04382.1"/>
    </source>
</evidence>
<dbReference type="InterPro" id="IPR023346">
    <property type="entry name" value="Lysozyme-like_dom_sf"/>
</dbReference>
<feature type="domain" description="Transglycosylase SLT" evidence="2">
    <location>
        <begin position="10"/>
        <end position="195"/>
    </location>
</feature>
<evidence type="ECO:0000313" key="4">
    <source>
        <dbReference type="Proteomes" id="UP000249590"/>
    </source>
</evidence>
<dbReference type="CDD" id="cd00442">
    <property type="entry name" value="Lyz-like"/>
    <property type="match status" value="1"/>
</dbReference>
<dbReference type="EMBL" id="QHHQ01000001">
    <property type="protein sequence ID" value="RAI04382.1"/>
    <property type="molecule type" value="Genomic_DNA"/>
</dbReference>
<keyword evidence="1" id="KW-0732">Signal</keyword>
<dbReference type="AlphaFoldDB" id="A0A8B2P5J9"/>
<feature type="signal peptide" evidence="1">
    <location>
        <begin position="1"/>
        <end position="18"/>
    </location>
</feature>